<dbReference type="Gene3D" id="1.20.1050.10">
    <property type="match status" value="1"/>
</dbReference>
<feature type="domain" description="TRNA-binding" evidence="5">
    <location>
        <begin position="197"/>
        <end position="299"/>
    </location>
</feature>
<protein>
    <recommendedName>
        <fullName evidence="5">tRNA-binding domain-containing protein</fullName>
    </recommendedName>
</protein>
<keyword evidence="7" id="KW-1185">Reference proteome</keyword>
<evidence type="ECO:0000256" key="2">
    <source>
        <dbReference type="ARBA" id="ARBA00022884"/>
    </source>
</evidence>
<dbReference type="STRING" id="857566.A0A1E3PJV3"/>
<feature type="compositionally biased region" description="Low complexity" evidence="4">
    <location>
        <begin position="157"/>
        <end position="170"/>
    </location>
</feature>
<dbReference type="Pfam" id="PF21972">
    <property type="entry name" value="Arc1p_N_like"/>
    <property type="match status" value="1"/>
</dbReference>
<evidence type="ECO:0000313" key="7">
    <source>
        <dbReference type="Proteomes" id="UP000095009"/>
    </source>
</evidence>
<evidence type="ECO:0000256" key="1">
    <source>
        <dbReference type="ARBA" id="ARBA00022555"/>
    </source>
</evidence>
<dbReference type="AlphaFoldDB" id="A0A1E3PJV3"/>
<accession>A0A1E3PJV3</accession>
<dbReference type="InterPro" id="IPR053836">
    <property type="entry name" value="Arc1-like_N"/>
</dbReference>
<evidence type="ECO:0000313" key="6">
    <source>
        <dbReference type="EMBL" id="ODQ65713.1"/>
    </source>
</evidence>
<keyword evidence="2 3" id="KW-0694">RNA-binding</keyword>
<evidence type="ECO:0000256" key="3">
    <source>
        <dbReference type="PROSITE-ProRule" id="PRU00209"/>
    </source>
</evidence>
<dbReference type="OrthoDB" id="19141at2759"/>
<proteinExistence type="predicted"/>
<dbReference type="GO" id="GO:0000049">
    <property type="term" value="F:tRNA binding"/>
    <property type="evidence" value="ECO:0007669"/>
    <property type="project" value="UniProtKB-UniRule"/>
</dbReference>
<dbReference type="InterPro" id="IPR002547">
    <property type="entry name" value="tRNA-bd_dom"/>
</dbReference>
<dbReference type="GO" id="GO:0016282">
    <property type="term" value="C:eukaryotic 43S preinitiation complex"/>
    <property type="evidence" value="ECO:0007669"/>
    <property type="project" value="EnsemblFungi"/>
</dbReference>
<organism evidence="6 7">
    <name type="scientific">Nadsonia fulvescens var. elongata DSM 6958</name>
    <dbReference type="NCBI Taxonomy" id="857566"/>
    <lineage>
        <taxon>Eukaryota</taxon>
        <taxon>Fungi</taxon>
        <taxon>Dikarya</taxon>
        <taxon>Ascomycota</taxon>
        <taxon>Saccharomycotina</taxon>
        <taxon>Dipodascomycetes</taxon>
        <taxon>Dipodascales</taxon>
        <taxon>Dipodascales incertae sedis</taxon>
        <taxon>Nadsonia</taxon>
    </lineage>
</organism>
<evidence type="ECO:0000256" key="4">
    <source>
        <dbReference type="SAM" id="MobiDB-lite"/>
    </source>
</evidence>
<evidence type="ECO:0000259" key="5">
    <source>
        <dbReference type="PROSITE" id="PS50886"/>
    </source>
</evidence>
<dbReference type="EMBL" id="KV454409">
    <property type="protein sequence ID" value="ODQ65713.1"/>
    <property type="molecule type" value="Genomic_DNA"/>
</dbReference>
<dbReference type="InterPro" id="IPR051270">
    <property type="entry name" value="Tyrosine-tRNA_ligase_regulator"/>
</dbReference>
<feature type="region of interest" description="Disordered" evidence="4">
    <location>
        <begin position="135"/>
        <end position="193"/>
    </location>
</feature>
<feature type="non-terminal residue" evidence="6">
    <location>
        <position position="312"/>
    </location>
</feature>
<dbReference type="CDD" id="cd02799">
    <property type="entry name" value="tRNA_bind_EMAP-II_like"/>
    <property type="match status" value="1"/>
</dbReference>
<dbReference type="PROSITE" id="PS50886">
    <property type="entry name" value="TRBD"/>
    <property type="match status" value="1"/>
</dbReference>
<dbReference type="GO" id="GO:0001731">
    <property type="term" value="P:formation of translation preinitiation complex"/>
    <property type="evidence" value="ECO:0007669"/>
    <property type="project" value="EnsemblFungi"/>
</dbReference>
<reference evidence="6 7" key="1">
    <citation type="journal article" date="2016" name="Proc. Natl. Acad. Sci. U.S.A.">
        <title>Comparative genomics of biotechnologically important yeasts.</title>
        <authorList>
            <person name="Riley R."/>
            <person name="Haridas S."/>
            <person name="Wolfe K.H."/>
            <person name="Lopes M.R."/>
            <person name="Hittinger C.T."/>
            <person name="Goeker M."/>
            <person name="Salamov A.A."/>
            <person name="Wisecaver J.H."/>
            <person name="Long T.M."/>
            <person name="Calvey C.H."/>
            <person name="Aerts A.L."/>
            <person name="Barry K.W."/>
            <person name="Choi C."/>
            <person name="Clum A."/>
            <person name="Coughlan A.Y."/>
            <person name="Deshpande S."/>
            <person name="Douglass A.P."/>
            <person name="Hanson S.J."/>
            <person name="Klenk H.-P."/>
            <person name="LaButti K.M."/>
            <person name="Lapidus A."/>
            <person name="Lindquist E.A."/>
            <person name="Lipzen A.M."/>
            <person name="Meier-Kolthoff J.P."/>
            <person name="Ohm R.A."/>
            <person name="Otillar R.P."/>
            <person name="Pangilinan J.L."/>
            <person name="Peng Y."/>
            <person name="Rokas A."/>
            <person name="Rosa C.A."/>
            <person name="Scheuner C."/>
            <person name="Sibirny A.A."/>
            <person name="Slot J.C."/>
            <person name="Stielow J.B."/>
            <person name="Sun H."/>
            <person name="Kurtzman C.P."/>
            <person name="Blackwell M."/>
            <person name="Grigoriev I.V."/>
            <person name="Jeffries T.W."/>
        </authorList>
    </citation>
    <scope>NUCLEOTIDE SEQUENCE [LARGE SCALE GENOMIC DNA]</scope>
    <source>
        <strain evidence="6 7">DSM 6958</strain>
    </source>
</reference>
<dbReference type="InterPro" id="IPR036282">
    <property type="entry name" value="Glutathione-S-Trfase_C_sf"/>
</dbReference>
<sequence length="312" mass="33913">MSGLAEIFAKLSLESNDLVEVTNADLTPNTDLNDLQKAEADQWLTLSLADRAAENVAALNSVLASRTFLLNTPSATIVDLTVAKRVLALVQAMSDEDRKANRHVVRWVDLIQHTVGITEVEINVDLEAPREIKAKEKKESKEAPAQEGAKKEKKAKAPAAATEAPSAVDADAAKKEKKDKKDKKKKEQPAKVEVPVSPTMIDFRVGHIQKAIKHPDADSLYVSTIDMGDEEGPRTVCSGLVKYFPIEAMQGRMVVVVANLKPVNMRGIKSTAMVLCASDENTVQFVNPPAGAKAGDKVFFESYDGVPEKQLN</sequence>
<dbReference type="PANTHER" id="PTHR11586">
    <property type="entry name" value="TRNA-AMINOACYLATION COFACTOR ARC1 FAMILY MEMBER"/>
    <property type="match status" value="1"/>
</dbReference>
<name>A0A1E3PJV3_9ASCO</name>
<dbReference type="SUPFAM" id="SSF50249">
    <property type="entry name" value="Nucleic acid-binding proteins"/>
    <property type="match status" value="1"/>
</dbReference>
<dbReference type="Gene3D" id="2.40.50.140">
    <property type="entry name" value="Nucleic acid-binding proteins"/>
    <property type="match status" value="1"/>
</dbReference>
<dbReference type="InterPro" id="IPR012340">
    <property type="entry name" value="NA-bd_OB-fold"/>
</dbReference>
<dbReference type="SUPFAM" id="SSF47616">
    <property type="entry name" value="GST C-terminal domain-like"/>
    <property type="match status" value="1"/>
</dbReference>
<keyword evidence="1 3" id="KW-0820">tRNA-binding</keyword>
<gene>
    <name evidence="6" type="ORF">NADFUDRAFT_82696</name>
</gene>
<dbReference type="PANTHER" id="PTHR11586:SF33">
    <property type="entry name" value="AMINOACYL TRNA SYNTHASE COMPLEX-INTERACTING MULTIFUNCTIONAL PROTEIN 1"/>
    <property type="match status" value="1"/>
</dbReference>
<dbReference type="Pfam" id="PF01588">
    <property type="entry name" value="tRNA_bind"/>
    <property type="match status" value="1"/>
</dbReference>
<feature type="compositionally biased region" description="Basic and acidic residues" evidence="4">
    <location>
        <begin position="135"/>
        <end position="150"/>
    </location>
</feature>
<dbReference type="GO" id="GO:0017102">
    <property type="term" value="C:methionyl glutamyl tRNA synthetase complex"/>
    <property type="evidence" value="ECO:0007669"/>
    <property type="project" value="EnsemblFungi"/>
</dbReference>
<dbReference type="Proteomes" id="UP000095009">
    <property type="component" value="Unassembled WGS sequence"/>
</dbReference>